<dbReference type="Pfam" id="PF07690">
    <property type="entry name" value="MFS_1"/>
    <property type="match status" value="1"/>
</dbReference>
<evidence type="ECO:0000256" key="2">
    <source>
        <dbReference type="ARBA" id="ARBA00022989"/>
    </source>
</evidence>
<feature type="transmembrane region" description="Helical" evidence="4">
    <location>
        <begin position="373"/>
        <end position="391"/>
    </location>
</feature>
<feature type="transmembrane region" description="Helical" evidence="4">
    <location>
        <begin position="39"/>
        <end position="64"/>
    </location>
</feature>
<keyword evidence="1 4" id="KW-0812">Transmembrane</keyword>
<dbReference type="AlphaFoldDB" id="A0A844FYN7"/>
<feature type="transmembrane region" description="Helical" evidence="4">
    <location>
        <begin position="76"/>
        <end position="93"/>
    </location>
</feature>
<comment type="caution">
    <text evidence="5">The sequence shown here is derived from an EMBL/GenBank/DDBJ whole genome shotgun (WGS) entry which is preliminary data.</text>
</comment>
<dbReference type="Gene3D" id="1.20.1250.20">
    <property type="entry name" value="MFS general substrate transporter like domains"/>
    <property type="match status" value="1"/>
</dbReference>
<reference evidence="5 6" key="1">
    <citation type="submission" date="2019-08" db="EMBL/GenBank/DDBJ databases">
        <title>In-depth cultivation of the pig gut microbiome towards novel bacterial diversity and tailored functional studies.</title>
        <authorList>
            <person name="Wylensek D."/>
            <person name="Hitch T.C.A."/>
            <person name="Clavel T."/>
        </authorList>
    </citation>
    <scope>NUCLEOTIDE SEQUENCE [LARGE SCALE GENOMIC DNA]</scope>
    <source>
        <strain evidence="5 6">BBE-744-WT-12</strain>
    </source>
</reference>
<feature type="transmembrane region" description="Helical" evidence="4">
    <location>
        <begin position="314"/>
        <end position="333"/>
    </location>
</feature>
<keyword evidence="6" id="KW-1185">Reference proteome</keyword>
<dbReference type="SUPFAM" id="SSF103473">
    <property type="entry name" value="MFS general substrate transporter"/>
    <property type="match status" value="1"/>
</dbReference>
<sequence>MTRHTLALWRLSLLTAIHFTVDMLSGTLPGFLPALRQEYALSLVAGTVLLTLCSFSSNGIQLWAGTLRKAAKRPKLVQLGLLLSCAICFAGLAPQTGAFAFLVVLVLVLGTGVAFAHPEGLRGICAIPEGSVTPAVATSLFMLAGFTGYATGPLIGGVLVEKFGFAGLYFLLIPVGLLLWLFHRARVRLALDNAPEPHAAPAHRASKPVSAVPVSPLTFRELFLLAVLINAGCGIMQGLLPSYMEELGFTLSFGGFSGTLFGLGAGLGAFGTSFLIKRYRVLSCLKLEIAAGIPLLVLYLALAGSRWAACLAPLAGMLVGAGFPQLVVLARTAQGSLALGARMGMIVGGSWGIAGIMLLLAGVAGKYFMLKTAMYLAPACFAAALAMLFILGKRGGSRAVPVQR</sequence>
<dbReference type="InterPro" id="IPR011701">
    <property type="entry name" value="MFS"/>
</dbReference>
<dbReference type="RefSeq" id="WP_154416944.1">
    <property type="nucleotide sequence ID" value="NZ_VUNS01000002.1"/>
</dbReference>
<feature type="transmembrane region" description="Helical" evidence="4">
    <location>
        <begin position="252"/>
        <end position="275"/>
    </location>
</feature>
<evidence type="ECO:0000256" key="4">
    <source>
        <dbReference type="SAM" id="Phobius"/>
    </source>
</evidence>
<dbReference type="GO" id="GO:0005886">
    <property type="term" value="C:plasma membrane"/>
    <property type="evidence" value="ECO:0007669"/>
    <property type="project" value="TreeGrafter"/>
</dbReference>
<dbReference type="GO" id="GO:0022857">
    <property type="term" value="F:transmembrane transporter activity"/>
    <property type="evidence" value="ECO:0007669"/>
    <property type="project" value="InterPro"/>
</dbReference>
<dbReference type="PANTHER" id="PTHR43129:SF1">
    <property type="entry name" value="FOSMIDOMYCIN RESISTANCE PROTEIN"/>
    <property type="match status" value="1"/>
</dbReference>
<dbReference type="Proteomes" id="UP000435649">
    <property type="component" value="Unassembled WGS sequence"/>
</dbReference>
<feature type="transmembrane region" description="Helical" evidence="4">
    <location>
        <begin position="287"/>
        <end position="308"/>
    </location>
</feature>
<evidence type="ECO:0000256" key="1">
    <source>
        <dbReference type="ARBA" id="ARBA00022692"/>
    </source>
</evidence>
<evidence type="ECO:0000313" key="5">
    <source>
        <dbReference type="EMBL" id="MST95993.1"/>
    </source>
</evidence>
<dbReference type="InterPro" id="IPR036259">
    <property type="entry name" value="MFS_trans_sf"/>
</dbReference>
<feature type="transmembrane region" description="Helical" evidence="4">
    <location>
        <begin position="99"/>
        <end position="118"/>
    </location>
</feature>
<dbReference type="EMBL" id="VUNS01000002">
    <property type="protein sequence ID" value="MST95993.1"/>
    <property type="molecule type" value="Genomic_DNA"/>
</dbReference>
<feature type="transmembrane region" description="Helical" evidence="4">
    <location>
        <begin position="130"/>
        <end position="151"/>
    </location>
</feature>
<name>A0A844FYN7_9BACT</name>
<protein>
    <submittedName>
        <fullName evidence="5">MFS transporter</fullName>
    </submittedName>
</protein>
<organism evidence="5 6">
    <name type="scientific">Victivallis lenta</name>
    <dbReference type="NCBI Taxonomy" id="2606640"/>
    <lineage>
        <taxon>Bacteria</taxon>
        <taxon>Pseudomonadati</taxon>
        <taxon>Lentisphaerota</taxon>
        <taxon>Lentisphaeria</taxon>
        <taxon>Victivallales</taxon>
        <taxon>Victivallaceae</taxon>
        <taxon>Victivallis</taxon>
    </lineage>
</organism>
<proteinExistence type="predicted"/>
<keyword evidence="2 4" id="KW-1133">Transmembrane helix</keyword>
<evidence type="ECO:0000313" key="6">
    <source>
        <dbReference type="Proteomes" id="UP000435649"/>
    </source>
</evidence>
<keyword evidence="3 4" id="KW-0472">Membrane</keyword>
<gene>
    <name evidence="5" type="ORF">FYJ85_02905</name>
</gene>
<evidence type="ECO:0000256" key="3">
    <source>
        <dbReference type="ARBA" id="ARBA00023136"/>
    </source>
</evidence>
<feature type="transmembrane region" description="Helical" evidence="4">
    <location>
        <begin position="163"/>
        <end position="182"/>
    </location>
</feature>
<feature type="transmembrane region" description="Helical" evidence="4">
    <location>
        <begin position="345"/>
        <end position="367"/>
    </location>
</feature>
<dbReference type="PANTHER" id="PTHR43129">
    <property type="entry name" value="FOSMIDOMYCIN RESISTANCE PROTEIN"/>
    <property type="match status" value="1"/>
</dbReference>
<feature type="transmembrane region" description="Helical" evidence="4">
    <location>
        <begin position="222"/>
        <end position="240"/>
    </location>
</feature>
<accession>A0A844FYN7</accession>